<name>A0AAD7HG88_9AGAR</name>
<evidence type="ECO:0000256" key="1">
    <source>
        <dbReference type="SAM" id="MobiDB-lite"/>
    </source>
</evidence>
<reference evidence="2" key="1">
    <citation type="submission" date="2023-03" db="EMBL/GenBank/DDBJ databases">
        <title>Massive genome expansion in bonnet fungi (Mycena s.s.) driven by repeated elements and novel gene families across ecological guilds.</title>
        <authorList>
            <consortium name="Lawrence Berkeley National Laboratory"/>
            <person name="Harder C.B."/>
            <person name="Miyauchi S."/>
            <person name="Viragh M."/>
            <person name="Kuo A."/>
            <person name="Thoen E."/>
            <person name="Andreopoulos B."/>
            <person name="Lu D."/>
            <person name="Skrede I."/>
            <person name="Drula E."/>
            <person name="Henrissat B."/>
            <person name="Morin E."/>
            <person name="Kohler A."/>
            <person name="Barry K."/>
            <person name="LaButti K."/>
            <person name="Morin E."/>
            <person name="Salamov A."/>
            <person name="Lipzen A."/>
            <person name="Mereny Z."/>
            <person name="Hegedus B."/>
            <person name="Baldrian P."/>
            <person name="Stursova M."/>
            <person name="Weitz H."/>
            <person name="Taylor A."/>
            <person name="Grigoriev I.V."/>
            <person name="Nagy L.G."/>
            <person name="Martin F."/>
            <person name="Kauserud H."/>
        </authorList>
    </citation>
    <scope>NUCLEOTIDE SEQUENCE</scope>
    <source>
        <strain evidence="2">CBHHK182m</strain>
    </source>
</reference>
<dbReference type="Proteomes" id="UP001215598">
    <property type="component" value="Unassembled WGS sequence"/>
</dbReference>
<dbReference type="EMBL" id="JARKIB010000256">
    <property type="protein sequence ID" value="KAJ7719104.1"/>
    <property type="molecule type" value="Genomic_DNA"/>
</dbReference>
<dbReference type="AlphaFoldDB" id="A0AAD7HG88"/>
<gene>
    <name evidence="2" type="ORF">B0H16DRAFT_1475117</name>
</gene>
<sequence>MWYKENVSRVTKSQIASLRITPEETLALVQHPQRHSAHFSRLHAKKVQNHGGQKSRTPENGVDEDEESFIPMGDQSTEVRDPRDIQRVLSRQEVLYFHSESFGFQELGKPGGSKITVSGNGVDEDKEKVIIVQDWFETGNYCHTVWKPISLIQAVGGLRGRGNFAASGPGAVAMGVLKAEHN</sequence>
<feature type="region of interest" description="Disordered" evidence="1">
    <location>
        <begin position="44"/>
        <end position="69"/>
    </location>
</feature>
<keyword evidence="3" id="KW-1185">Reference proteome</keyword>
<evidence type="ECO:0000313" key="3">
    <source>
        <dbReference type="Proteomes" id="UP001215598"/>
    </source>
</evidence>
<accession>A0AAD7HG88</accession>
<protein>
    <submittedName>
        <fullName evidence="2">Uncharacterized protein</fullName>
    </submittedName>
</protein>
<evidence type="ECO:0000313" key="2">
    <source>
        <dbReference type="EMBL" id="KAJ7719104.1"/>
    </source>
</evidence>
<organism evidence="2 3">
    <name type="scientific">Mycena metata</name>
    <dbReference type="NCBI Taxonomy" id="1033252"/>
    <lineage>
        <taxon>Eukaryota</taxon>
        <taxon>Fungi</taxon>
        <taxon>Dikarya</taxon>
        <taxon>Basidiomycota</taxon>
        <taxon>Agaricomycotina</taxon>
        <taxon>Agaricomycetes</taxon>
        <taxon>Agaricomycetidae</taxon>
        <taxon>Agaricales</taxon>
        <taxon>Marasmiineae</taxon>
        <taxon>Mycenaceae</taxon>
        <taxon>Mycena</taxon>
    </lineage>
</organism>
<proteinExistence type="predicted"/>
<comment type="caution">
    <text evidence="2">The sequence shown here is derived from an EMBL/GenBank/DDBJ whole genome shotgun (WGS) entry which is preliminary data.</text>
</comment>